<evidence type="ECO:0000313" key="3">
    <source>
        <dbReference type="EMBL" id="GAG91925.1"/>
    </source>
</evidence>
<feature type="transmembrane region" description="Helical" evidence="1">
    <location>
        <begin position="106"/>
        <end position="124"/>
    </location>
</feature>
<gene>
    <name evidence="3" type="ORF">S01H4_40499</name>
</gene>
<keyword evidence="1" id="KW-1133">Transmembrane helix</keyword>
<dbReference type="InterPro" id="IPR021796">
    <property type="entry name" value="Tll0287-like_dom"/>
</dbReference>
<accession>X1BA03</accession>
<dbReference type="Pfam" id="PF11845">
    <property type="entry name" value="Tll0287-like"/>
    <property type="match status" value="1"/>
</dbReference>
<evidence type="ECO:0000259" key="2">
    <source>
        <dbReference type="Pfam" id="PF11845"/>
    </source>
</evidence>
<organism evidence="3">
    <name type="scientific">marine sediment metagenome</name>
    <dbReference type="NCBI Taxonomy" id="412755"/>
    <lineage>
        <taxon>unclassified sequences</taxon>
        <taxon>metagenomes</taxon>
        <taxon>ecological metagenomes</taxon>
    </lineage>
</organism>
<feature type="non-terminal residue" evidence="3">
    <location>
        <position position="1"/>
    </location>
</feature>
<evidence type="ECO:0000256" key="1">
    <source>
        <dbReference type="SAM" id="Phobius"/>
    </source>
</evidence>
<comment type="caution">
    <text evidence="3">The sequence shown here is derived from an EMBL/GenBank/DDBJ whole genome shotgun (WGS) entry which is preliminary data.</text>
</comment>
<sequence>IPRNPNNKADSFEKAGIHFLEQGNDLDEYLELSQFQGEKAIRYLKPLRRENLCLPCHVGRENKTMAFPPPNLKKIGFQKQEIQGAISIAIPTRSFLLPLWQGRKRFFLMHVGLFGFMILIWVIFSKFSIKGKNPIES</sequence>
<feature type="domain" description="Tll0287-like" evidence="2">
    <location>
        <begin position="2"/>
        <end position="91"/>
    </location>
</feature>
<dbReference type="EMBL" id="BART01022058">
    <property type="protein sequence ID" value="GAG91925.1"/>
    <property type="molecule type" value="Genomic_DNA"/>
</dbReference>
<proteinExistence type="predicted"/>
<keyword evidence="1" id="KW-0472">Membrane</keyword>
<name>X1BA03_9ZZZZ</name>
<dbReference type="AlphaFoldDB" id="X1BA03"/>
<keyword evidence="1" id="KW-0812">Transmembrane</keyword>
<reference evidence="3" key="1">
    <citation type="journal article" date="2014" name="Front. Microbiol.">
        <title>High frequency of phylogenetically diverse reductive dehalogenase-homologous genes in deep subseafloor sedimentary metagenomes.</title>
        <authorList>
            <person name="Kawai M."/>
            <person name="Futagami T."/>
            <person name="Toyoda A."/>
            <person name="Takaki Y."/>
            <person name="Nishi S."/>
            <person name="Hori S."/>
            <person name="Arai W."/>
            <person name="Tsubouchi T."/>
            <person name="Morono Y."/>
            <person name="Uchiyama I."/>
            <person name="Ito T."/>
            <person name="Fujiyama A."/>
            <person name="Inagaki F."/>
            <person name="Takami H."/>
        </authorList>
    </citation>
    <scope>NUCLEOTIDE SEQUENCE</scope>
    <source>
        <strain evidence="3">Expedition CK06-06</strain>
    </source>
</reference>
<protein>
    <recommendedName>
        <fullName evidence="2">Tll0287-like domain-containing protein</fullName>
    </recommendedName>
</protein>